<dbReference type="AlphaFoldDB" id="A0A326UBZ0"/>
<proteinExistence type="inferred from homology"/>
<dbReference type="InterPro" id="IPR001753">
    <property type="entry name" value="Enoyl-CoA_hydra/iso"/>
</dbReference>
<dbReference type="PROSITE" id="PS00166">
    <property type="entry name" value="ENOYL_COA_HYDRATASE"/>
    <property type="match status" value="1"/>
</dbReference>
<evidence type="ECO:0000256" key="2">
    <source>
        <dbReference type="ARBA" id="ARBA00023239"/>
    </source>
</evidence>
<evidence type="ECO:0000256" key="3">
    <source>
        <dbReference type="RuleBase" id="RU003707"/>
    </source>
</evidence>
<comment type="caution">
    <text evidence="4">The sequence shown here is derived from an EMBL/GenBank/DDBJ whole genome shotgun (WGS) entry which is preliminary data.</text>
</comment>
<keyword evidence="2" id="KW-0456">Lyase</keyword>
<dbReference type="InterPro" id="IPR018376">
    <property type="entry name" value="Enoyl-CoA_hyd/isom_CS"/>
</dbReference>
<reference evidence="4 5" key="1">
    <citation type="submission" date="2018-06" db="EMBL/GenBank/DDBJ databases">
        <title>Genomic Encyclopedia of Archaeal and Bacterial Type Strains, Phase II (KMG-II): from individual species to whole genera.</title>
        <authorList>
            <person name="Goeker M."/>
        </authorList>
    </citation>
    <scope>NUCLEOTIDE SEQUENCE [LARGE SCALE GENOMIC DNA]</scope>
    <source>
        <strain evidence="4 5">ATCC BAA-1881</strain>
    </source>
</reference>
<organism evidence="4 5">
    <name type="scientific">Thermosporothrix hazakensis</name>
    <dbReference type="NCBI Taxonomy" id="644383"/>
    <lineage>
        <taxon>Bacteria</taxon>
        <taxon>Bacillati</taxon>
        <taxon>Chloroflexota</taxon>
        <taxon>Ktedonobacteria</taxon>
        <taxon>Ktedonobacterales</taxon>
        <taxon>Thermosporotrichaceae</taxon>
        <taxon>Thermosporothrix</taxon>
    </lineage>
</organism>
<comment type="similarity">
    <text evidence="1 3">Belongs to the enoyl-CoA hydratase/isomerase family.</text>
</comment>
<dbReference type="OrthoDB" id="9777977at2"/>
<dbReference type="PANTHER" id="PTHR11941:SF54">
    <property type="entry name" value="ENOYL-COA HYDRATASE, MITOCHONDRIAL"/>
    <property type="match status" value="1"/>
</dbReference>
<dbReference type="EMBL" id="QKUF01000002">
    <property type="protein sequence ID" value="PZW34318.1"/>
    <property type="molecule type" value="Genomic_DNA"/>
</dbReference>
<keyword evidence="5" id="KW-1185">Reference proteome</keyword>
<evidence type="ECO:0000313" key="4">
    <source>
        <dbReference type="EMBL" id="PZW34318.1"/>
    </source>
</evidence>
<evidence type="ECO:0000256" key="1">
    <source>
        <dbReference type="ARBA" id="ARBA00005254"/>
    </source>
</evidence>
<dbReference type="GO" id="GO:0016829">
    <property type="term" value="F:lyase activity"/>
    <property type="evidence" value="ECO:0007669"/>
    <property type="project" value="UniProtKB-KW"/>
</dbReference>
<dbReference type="Proteomes" id="UP000248806">
    <property type="component" value="Unassembled WGS sequence"/>
</dbReference>
<dbReference type="Gene3D" id="1.10.12.10">
    <property type="entry name" value="Lyase 2-enoyl-coa Hydratase, Chain A, domain 2"/>
    <property type="match status" value="1"/>
</dbReference>
<dbReference type="CDD" id="cd06558">
    <property type="entry name" value="crotonase-like"/>
    <property type="match status" value="1"/>
</dbReference>
<accession>A0A326UBZ0</accession>
<dbReference type="InterPro" id="IPR029045">
    <property type="entry name" value="ClpP/crotonase-like_dom_sf"/>
</dbReference>
<gene>
    <name evidence="4" type="ORF">EI42_01155</name>
</gene>
<dbReference type="Gene3D" id="3.90.226.10">
    <property type="entry name" value="2-enoyl-CoA Hydratase, Chain A, domain 1"/>
    <property type="match status" value="1"/>
</dbReference>
<dbReference type="PANTHER" id="PTHR11941">
    <property type="entry name" value="ENOYL-COA HYDRATASE-RELATED"/>
    <property type="match status" value="1"/>
</dbReference>
<evidence type="ECO:0000313" key="5">
    <source>
        <dbReference type="Proteomes" id="UP000248806"/>
    </source>
</evidence>
<sequence>MEYQYSIYEKKGHIAYVTINRPEVMNALHPEANAELAAVFQDFQQDENAWVAIITGAGEKAFCAGNDLKATAAATSRGEQPVGKNAPFGGITSGFTCYKPIIAAVNGVALGGGFEIALASDIIIAAEHARFALPEPRVGFIAGAGGMHRLAAQIPLKQAMSMLLTGRQITAQEAYRFGLVNEVVPGPELMAKAEQWANTILECSPLSIQLTKEGVLSGLNKPIEEAMQDDRVLLKRLFASQDFVEGPKAFTEKRKPRWTGH</sequence>
<protein>
    <submittedName>
        <fullName evidence="4">Crotonobetainyl-CoA hydratase</fullName>
    </submittedName>
</protein>
<dbReference type="GO" id="GO:0006635">
    <property type="term" value="P:fatty acid beta-oxidation"/>
    <property type="evidence" value="ECO:0007669"/>
    <property type="project" value="TreeGrafter"/>
</dbReference>
<dbReference type="RefSeq" id="WP_111319765.1">
    <property type="nucleotide sequence ID" value="NZ_BIFX01000001.1"/>
</dbReference>
<dbReference type="SUPFAM" id="SSF52096">
    <property type="entry name" value="ClpP/crotonase"/>
    <property type="match status" value="1"/>
</dbReference>
<dbReference type="InterPro" id="IPR014748">
    <property type="entry name" value="Enoyl-CoA_hydra_C"/>
</dbReference>
<name>A0A326UBZ0_THEHA</name>
<dbReference type="Pfam" id="PF00378">
    <property type="entry name" value="ECH_1"/>
    <property type="match status" value="1"/>
</dbReference>
<dbReference type="FunFam" id="3.90.226.10:FF:000009">
    <property type="entry name" value="Carnitinyl-CoA dehydratase"/>
    <property type="match status" value="1"/>
</dbReference>